<evidence type="ECO:0000256" key="1">
    <source>
        <dbReference type="ARBA" id="ARBA00004141"/>
    </source>
</evidence>
<feature type="transmembrane region" description="Helical" evidence="5">
    <location>
        <begin position="149"/>
        <end position="169"/>
    </location>
</feature>
<dbReference type="InterPro" id="IPR007016">
    <property type="entry name" value="O-antigen_ligase-rel_domated"/>
</dbReference>
<gene>
    <name evidence="7" type="ORF">K2U94_04035</name>
</gene>
<feature type="transmembrane region" description="Helical" evidence="5">
    <location>
        <begin position="395"/>
        <end position="415"/>
    </location>
</feature>
<feature type="transmembrane region" description="Helical" evidence="5">
    <location>
        <begin position="95"/>
        <end position="112"/>
    </location>
</feature>
<feature type="transmembrane region" description="Helical" evidence="5">
    <location>
        <begin position="65"/>
        <end position="83"/>
    </location>
</feature>
<dbReference type="Pfam" id="PF04932">
    <property type="entry name" value="Wzy_C"/>
    <property type="match status" value="1"/>
</dbReference>
<dbReference type="PANTHER" id="PTHR37422">
    <property type="entry name" value="TEICHURONIC ACID BIOSYNTHESIS PROTEIN TUAE"/>
    <property type="match status" value="1"/>
</dbReference>
<dbReference type="RefSeq" id="WP_243065976.1">
    <property type="nucleotide sequence ID" value="NZ_JAIVFK010000049.1"/>
</dbReference>
<evidence type="ECO:0000313" key="8">
    <source>
        <dbReference type="Proteomes" id="UP001139104"/>
    </source>
</evidence>
<keyword evidence="2 5" id="KW-0812">Transmembrane</keyword>
<name>A0ABS9Z2N6_9HYPH</name>
<evidence type="ECO:0000256" key="4">
    <source>
        <dbReference type="ARBA" id="ARBA00023136"/>
    </source>
</evidence>
<feature type="transmembrane region" description="Helical" evidence="5">
    <location>
        <begin position="257"/>
        <end position="279"/>
    </location>
</feature>
<dbReference type="GO" id="GO:0016874">
    <property type="term" value="F:ligase activity"/>
    <property type="evidence" value="ECO:0007669"/>
    <property type="project" value="UniProtKB-KW"/>
</dbReference>
<feature type="transmembrane region" description="Helical" evidence="5">
    <location>
        <begin position="233"/>
        <end position="250"/>
    </location>
</feature>
<feature type="domain" description="O-antigen ligase-related" evidence="6">
    <location>
        <begin position="217"/>
        <end position="372"/>
    </location>
</feature>
<feature type="transmembrane region" description="Helical" evidence="5">
    <location>
        <begin position="427"/>
        <end position="443"/>
    </location>
</feature>
<dbReference type="PANTHER" id="PTHR37422:SF13">
    <property type="entry name" value="LIPOPOLYSACCHARIDE BIOSYNTHESIS PROTEIN PA4999-RELATED"/>
    <property type="match status" value="1"/>
</dbReference>
<protein>
    <submittedName>
        <fullName evidence="7">O-antigen ligase family protein</fullName>
    </submittedName>
</protein>
<feature type="transmembrane region" description="Helical" evidence="5">
    <location>
        <begin position="35"/>
        <end position="53"/>
    </location>
</feature>
<keyword evidence="8" id="KW-1185">Reference proteome</keyword>
<evidence type="ECO:0000313" key="7">
    <source>
        <dbReference type="EMBL" id="MCI4681939.1"/>
    </source>
</evidence>
<dbReference type="Proteomes" id="UP001139104">
    <property type="component" value="Unassembled WGS sequence"/>
</dbReference>
<dbReference type="EMBL" id="JAIVFP010000001">
    <property type="protein sequence ID" value="MCI4681939.1"/>
    <property type="molecule type" value="Genomic_DNA"/>
</dbReference>
<proteinExistence type="predicted"/>
<dbReference type="InterPro" id="IPR051533">
    <property type="entry name" value="WaaL-like"/>
</dbReference>
<feature type="transmembrane region" description="Helical" evidence="5">
    <location>
        <begin position="360"/>
        <end position="383"/>
    </location>
</feature>
<comment type="caution">
    <text evidence="7">The sequence shown here is derived from an EMBL/GenBank/DDBJ whole genome shotgun (WGS) entry which is preliminary data.</text>
</comment>
<comment type="subcellular location">
    <subcellularLocation>
        <location evidence="1">Membrane</location>
        <topology evidence="1">Multi-pass membrane protein</topology>
    </subcellularLocation>
</comment>
<sequence>MTAAHVAPSAAVPRARTRKSSAAAQPAWFTPVHDLLLYAFLEYTYIGLTPFTITSVDNRVEGSPLVQVAGVSLCFLSFVVMWPRRGQLLLAMRENWAMFLVLAISLASTVWSQFPDLTIRRAALLVCISAAAIGVAVGVDNMRAFHTKLFGFMTAVIIINLALVVVWPAQAISDIGVKGLYIQKNVAGIVAMVTVVIAVTWTFGCASWSGRFLGIASALLSTFFLVLTDSKTSIGLLVLGLAIGAMFYAAQKLGPRFALLAFAGVAALVAAIGAILIFFDFDYYKILVAFVADPTFTGRNELWAFAYHSAMKHEWFGYGYGAFWDVGFADDPLRKLEPGTWLGDSPVGLINQAHNGYLELWLHIGLIATLIAIWSVFAAIGRATRRAIETRDAPGARPVFTMIALVLFLHLLHNFTEATLYMRNNPYANIVTLLIALTSWRPFPRPKRSA</sequence>
<accession>A0ABS9Z2N6</accession>
<evidence type="ECO:0000256" key="5">
    <source>
        <dbReference type="SAM" id="Phobius"/>
    </source>
</evidence>
<reference evidence="7" key="1">
    <citation type="journal article" date="2022" name="ISME J.">
        <title>Identification of active gaseous-alkane degraders at natural gas seeps.</title>
        <authorList>
            <person name="Farhan Ul Haque M."/>
            <person name="Hernandez M."/>
            <person name="Crombie A.T."/>
            <person name="Murrell J.C."/>
        </authorList>
    </citation>
    <scope>NUCLEOTIDE SEQUENCE</scope>
    <source>
        <strain evidence="7">PC2</strain>
    </source>
</reference>
<keyword evidence="7" id="KW-0436">Ligase</keyword>
<evidence type="ECO:0000256" key="3">
    <source>
        <dbReference type="ARBA" id="ARBA00022989"/>
    </source>
</evidence>
<feature type="transmembrane region" description="Helical" evidence="5">
    <location>
        <begin position="118"/>
        <end position="137"/>
    </location>
</feature>
<feature type="transmembrane region" description="Helical" evidence="5">
    <location>
        <begin position="210"/>
        <end position="227"/>
    </location>
</feature>
<keyword evidence="3 5" id="KW-1133">Transmembrane helix</keyword>
<organism evidence="7 8">
    <name type="scientific">Candidatus Rhodoblastus alkanivorans</name>
    <dbReference type="NCBI Taxonomy" id="2954117"/>
    <lineage>
        <taxon>Bacteria</taxon>
        <taxon>Pseudomonadati</taxon>
        <taxon>Pseudomonadota</taxon>
        <taxon>Alphaproteobacteria</taxon>
        <taxon>Hyphomicrobiales</taxon>
        <taxon>Rhodoblastaceae</taxon>
        <taxon>Rhodoblastus</taxon>
    </lineage>
</organism>
<feature type="transmembrane region" description="Helical" evidence="5">
    <location>
        <begin position="181"/>
        <end position="203"/>
    </location>
</feature>
<evidence type="ECO:0000259" key="6">
    <source>
        <dbReference type="Pfam" id="PF04932"/>
    </source>
</evidence>
<keyword evidence="4 5" id="KW-0472">Membrane</keyword>
<evidence type="ECO:0000256" key="2">
    <source>
        <dbReference type="ARBA" id="ARBA00022692"/>
    </source>
</evidence>